<dbReference type="AlphaFoldDB" id="A0A163XT04"/>
<proteinExistence type="predicted"/>
<protein>
    <recommendedName>
        <fullName evidence="5">Secretin/TonB short N-terminal domain-containing protein</fullName>
    </recommendedName>
</protein>
<feature type="domain" description="Secretin/TonB short N-terminal" evidence="5">
    <location>
        <begin position="50"/>
        <end position="101"/>
    </location>
</feature>
<feature type="chain" id="PRO_5007847597" description="Secretin/TonB short N-terminal domain-containing protein" evidence="4">
    <location>
        <begin position="24"/>
        <end position="227"/>
    </location>
</feature>
<keyword evidence="4" id="KW-0732">Signal</keyword>
<dbReference type="Proteomes" id="UP000076574">
    <property type="component" value="Unassembled WGS sequence"/>
</dbReference>
<evidence type="ECO:0000313" key="7">
    <source>
        <dbReference type="Proteomes" id="UP000076574"/>
    </source>
</evidence>
<evidence type="ECO:0000256" key="2">
    <source>
        <dbReference type="ARBA" id="ARBA00023136"/>
    </source>
</evidence>
<dbReference type="SMART" id="SM00965">
    <property type="entry name" value="STN"/>
    <property type="match status" value="1"/>
</dbReference>
<name>A0A163XT04_9BRAD</name>
<keyword evidence="1" id="KW-0813">Transport</keyword>
<dbReference type="Pfam" id="PF07660">
    <property type="entry name" value="STN"/>
    <property type="match status" value="1"/>
</dbReference>
<accession>A0A163XT04</accession>
<feature type="signal peptide" evidence="4">
    <location>
        <begin position="1"/>
        <end position="23"/>
    </location>
</feature>
<reference evidence="6 7" key="1">
    <citation type="submission" date="2016-03" db="EMBL/GenBank/DDBJ databases">
        <title>Microsymbionts genomes from the relict species Vavilovia formosa (Stev.) Fed.</title>
        <authorList>
            <person name="Kopat V."/>
            <person name="Chirak E."/>
            <person name="Kimeklis A."/>
            <person name="Andronov E."/>
        </authorList>
    </citation>
    <scope>NUCLEOTIDE SEQUENCE [LARGE SCALE GENOMIC DNA]</scope>
    <source>
        <strain evidence="6 7">Vaf07</strain>
    </source>
</reference>
<dbReference type="EMBL" id="LVYV01000045">
    <property type="protein sequence ID" value="KZD21323.1"/>
    <property type="molecule type" value="Genomic_DNA"/>
</dbReference>
<dbReference type="GO" id="GO:0019867">
    <property type="term" value="C:outer membrane"/>
    <property type="evidence" value="ECO:0007669"/>
    <property type="project" value="InterPro"/>
</dbReference>
<evidence type="ECO:0000313" key="6">
    <source>
        <dbReference type="EMBL" id="KZD21323.1"/>
    </source>
</evidence>
<dbReference type="SUPFAM" id="SSF74653">
    <property type="entry name" value="TolA/TonB C-terminal domain"/>
    <property type="match status" value="1"/>
</dbReference>
<evidence type="ECO:0000256" key="1">
    <source>
        <dbReference type="ARBA" id="ARBA00022448"/>
    </source>
</evidence>
<keyword evidence="2" id="KW-0472">Membrane</keyword>
<evidence type="ECO:0000259" key="5">
    <source>
        <dbReference type="SMART" id="SM00965"/>
    </source>
</evidence>
<evidence type="ECO:0000256" key="3">
    <source>
        <dbReference type="ARBA" id="ARBA00023237"/>
    </source>
</evidence>
<keyword evidence="3" id="KW-0998">Cell outer membrane</keyword>
<gene>
    <name evidence="6" type="ORF">A4A58_13100</name>
</gene>
<dbReference type="Gene3D" id="3.55.50.30">
    <property type="match status" value="1"/>
</dbReference>
<evidence type="ECO:0000256" key="4">
    <source>
        <dbReference type="SAM" id="SignalP"/>
    </source>
</evidence>
<dbReference type="InterPro" id="IPR011662">
    <property type="entry name" value="Secretin/TonB_short_N"/>
</dbReference>
<comment type="caution">
    <text evidence="6">The sequence shown here is derived from an EMBL/GenBank/DDBJ whole genome shotgun (WGS) entry which is preliminary data.</text>
</comment>
<dbReference type="STRING" id="943830.A4A58_13100"/>
<sequence length="227" mass="23990">MMSVLRLLSGAVLAMSLIHLAHAAEKFLDFNLPTMPLDRALEAFGRISKEQLLLDASITDGRHSNSVVGRFTPEAALRQMVSGSGLAVRAVEGQGFAIVPVPTGNISASSREVPPSSAQRFESYSATIQIALGRVLCERVDTTPGAYRTMARLWIGADGMVDRAQLLTSSGDADRDALLKARFRGLAFGAPPSGLPQPITLLVTSEGASADYCARIGAIPGNAVNIR</sequence>
<organism evidence="6 7">
    <name type="scientific">Tardiphaga robiniae</name>
    <dbReference type="NCBI Taxonomy" id="943830"/>
    <lineage>
        <taxon>Bacteria</taxon>
        <taxon>Pseudomonadati</taxon>
        <taxon>Pseudomonadota</taxon>
        <taxon>Alphaproteobacteria</taxon>
        <taxon>Hyphomicrobiales</taxon>
        <taxon>Nitrobacteraceae</taxon>
        <taxon>Tardiphaga</taxon>
    </lineage>
</organism>
<keyword evidence="7" id="KW-1185">Reference proteome</keyword>